<organism evidence="3 4">
    <name type="scientific">Paraglomus occultum</name>
    <dbReference type="NCBI Taxonomy" id="144539"/>
    <lineage>
        <taxon>Eukaryota</taxon>
        <taxon>Fungi</taxon>
        <taxon>Fungi incertae sedis</taxon>
        <taxon>Mucoromycota</taxon>
        <taxon>Glomeromycotina</taxon>
        <taxon>Glomeromycetes</taxon>
        <taxon>Paraglomerales</taxon>
        <taxon>Paraglomeraceae</taxon>
        <taxon>Paraglomus</taxon>
    </lineage>
</organism>
<dbReference type="AlphaFoldDB" id="A0A9N9BXD4"/>
<protein>
    <submittedName>
        <fullName evidence="3">10814_t:CDS:1</fullName>
    </submittedName>
</protein>
<evidence type="ECO:0000256" key="1">
    <source>
        <dbReference type="ARBA" id="ARBA00023125"/>
    </source>
</evidence>
<reference evidence="3" key="1">
    <citation type="submission" date="2021-06" db="EMBL/GenBank/DDBJ databases">
        <authorList>
            <person name="Kallberg Y."/>
            <person name="Tangrot J."/>
            <person name="Rosling A."/>
        </authorList>
    </citation>
    <scope>NUCLEOTIDE SEQUENCE</scope>
    <source>
        <strain evidence="3">IA702</strain>
    </source>
</reference>
<evidence type="ECO:0000259" key="2">
    <source>
        <dbReference type="PROSITE" id="PS51253"/>
    </source>
</evidence>
<dbReference type="Gene3D" id="1.10.10.60">
    <property type="entry name" value="Homeodomain-like"/>
    <property type="match status" value="1"/>
</dbReference>
<dbReference type="GO" id="GO:0003677">
    <property type="term" value="F:DNA binding"/>
    <property type="evidence" value="ECO:0007669"/>
    <property type="project" value="UniProtKB-KW"/>
</dbReference>
<dbReference type="EMBL" id="CAJVPJ010001168">
    <property type="protein sequence ID" value="CAG8579252.1"/>
    <property type="molecule type" value="Genomic_DNA"/>
</dbReference>
<accession>A0A9N9BXD4</accession>
<dbReference type="InterPro" id="IPR006600">
    <property type="entry name" value="HTH_CenpB_DNA-bd_dom"/>
</dbReference>
<gene>
    <name evidence="3" type="ORF">POCULU_LOCUS6403</name>
</gene>
<dbReference type="SMART" id="SM00674">
    <property type="entry name" value="CENPB"/>
    <property type="match status" value="1"/>
</dbReference>
<evidence type="ECO:0000313" key="4">
    <source>
        <dbReference type="Proteomes" id="UP000789572"/>
    </source>
</evidence>
<keyword evidence="4" id="KW-1185">Reference proteome</keyword>
<dbReference type="PROSITE" id="PS51253">
    <property type="entry name" value="HTH_CENPB"/>
    <property type="match status" value="1"/>
</dbReference>
<feature type="domain" description="HTH CENPB-type" evidence="2">
    <location>
        <begin position="1"/>
        <end position="71"/>
    </location>
</feature>
<dbReference type="Pfam" id="PF03221">
    <property type="entry name" value="HTH_Tnp_Tc5"/>
    <property type="match status" value="1"/>
</dbReference>
<keyword evidence="1" id="KW-0238">DNA-binding</keyword>
<name>A0A9N9BXD4_9GLOM</name>
<dbReference type="Proteomes" id="UP000789572">
    <property type="component" value="Unassembled WGS sequence"/>
</dbReference>
<evidence type="ECO:0000313" key="3">
    <source>
        <dbReference type="EMBL" id="CAG8579252.1"/>
    </source>
</evidence>
<comment type="caution">
    <text evidence="3">The sequence shown here is derived from an EMBL/GenBank/DDBJ whole genome shotgun (WGS) entry which is preliminary data.</text>
</comment>
<proteinExistence type="predicted"/>
<sequence length="138" mass="15930">MKERKETFTKVNDALSEWVTSALLANHIINGKILQIKALEFAQRFPEENNFKASDEWLEGFKKRNSLCQVRLQGEANSAPLSILPEERDRLREIIGNPADIQSFAEDEVMDRIKEHLWIRHSFNQATGPRSFDAGSFR</sequence>
<dbReference type="OrthoDB" id="2427977at2759"/>
<dbReference type="SUPFAM" id="SSF46689">
    <property type="entry name" value="Homeodomain-like"/>
    <property type="match status" value="1"/>
</dbReference>
<dbReference type="InterPro" id="IPR009057">
    <property type="entry name" value="Homeodomain-like_sf"/>
</dbReference>